<proteinExistence type="predicted"/>
<accession>A0A927FXW6</accession>
<evidence type="ECO:0000313" key="3">
    <source>
        <dbReference type="Proteomes" id="UP000654108"/>
    </source>
</evidence>
<dbReference type="Pfam" id="PF06048">
    <property type="entry name" value="DUF927"/>
    <property type="match status" value="1"/>
</dbReference>
<evidence type="ECO:0000313" key="2">
    <source>
        <dbReference type="EMBL" id="MBD8066021.1"/>
    </source>
</evidence>
<dbReference type="EMBL" id="JACYFU010000002">
    <property type="protein sequence ID" value="MBD8066021.1"/>
    <property type="molecule type" value="Genomic_DNA"/>
</dbReference>
<reference evidence="2" key="1">
    <citation type="submission" date="2020-09" db="EMBL/GenBank/DDBJ databases">
        <title>Genome seq and assembly of Devosia sp.</title>
        <authorList>
            <person name="Chhetri G."/>
        </authorList>
    </citation>
    <scope>NUCLEOTIDE SEQUENCE</scope>
    <source>
        <strain evidence="2">PTR5</strain>
    </source>
</reference>
<dbReference type="Proteomes" id="UP000654108">
    <property type="component" value="Unassembled WGS sequence"/>
</dbReference>
<dbReference type="AlphaFoldDB" id="A0A927FXW6"/>
<comment type="caution">
    <text evidence="2">The sequence shown here is derived from an EMBL/GenBank/DDBJ whole genome shotgun (WGS) entry which is preliminary data.</text>
</comment>
<feature type="domain" description="DUF927" evidence="1">
    <location>
        <begin position="7"/>
        <end position="159"/>
    </location>
</feature>
<dbReference type="InterPro" id="IPR009270">
    <property type="entry name" value="DUF927"/>
</dbReference>
<sequence length="163" mass="17307">MAELARTQVERRFMVVDRGGWHGDHYVGSHGTIGSDKGALPVRQGVFRPAMRTAPHALDSWRRDIAAFAEGNSRLTIAVGAALGGLAIGLLQGQASFGVHLRGPSSIGKSTGLRVAGSIYGPPRKEIRSWSATEAGLEAVAARHHHRTLFLDELAQIAPDAAV</sequence>
<dbReference type="RefSeq" id="WP_191775290.1">
    <property type="nucleotide sequence ID" value="NZ_JACYFU010000002.1"/>
</dbReference>
<organism evidence="2 3">
    <name type="scientific">Devosia oryzisoli</name>
    <dbReference type="NCBI Taxonomy" id="2774138"/>
    <lineage>
        <taxon>Bacteria</taxon>
        <taxon>Pseudomonadati</taxon>
        <taxon>Pseudomonadota</taxon>
        <taxon>Alphaproteobacteria</taxon>
        <taxon>Hyphomicrobiales</taxon>
        <taxon>Devosiaceae</taxon>
        <taxon>Devosia</taxon>
    </lineage>
</organism>
<name>A0A927FXW6_9HYPH</name>
<protein>
    <submittedName>
        <fullName evidence="2">DUF927 domain-containing protein</fullName>
    </submittedName>
</protein>
<keyword evidence="3" id="KW-1185">Reference proteome</keyword>
<evidence type="ECO:0000259" key="1">
    <source>
        <dbReference type="Pfam" id="PF06048"/>
    </source>
</evidence>
<gene>
    <name evidence="2" type="ORF">IC608_11110</name>
</gene>